<sequence length="302" mass="33203">MSGSGARENIFATRMALTNTKLRLKGAETGHSLLARKRDALTTRFRAILKKVDEAKRKMGRVMQLASFSMAEVTYTTGDISYLVQEQAKLATFRVKAKQENVSGVLLPAFDVDRVPGSDFNLTGLGRGGQQVLRAKEVYAKAIETLVELASLQTAFTILDEVIRATNRRVNAIEHVIIPRLDNTIKYIMSELDEMDREEFFRLKKVQGKKKRDAANAAQLKAIQDELENARAAEEASAAEATESATENSVENPEQSNVEEAEESVVEESAVESAVEPTDAAGEDPFATSGDLLSTKDEDVIF</sequence>
<gene>
    <name evidence="1" type="ORF">BJ138DRAFT_1084015</name>
</gene>
<keyword evidence="2" id="KW-1185">Reference proteome</keyword>
<organism evidence="1 2">
    <name type="scientific">Hygrophoropsis aurantiaca</name>
    <dbReference type="NCBI Taxonomy" id="72124"/>
    <lineage>
        <taxon>Eukaryota</taxon>
        <taxon>Fungi</taxon>
        <taxon>Dikarya</taxon>
        <taxon>Basidiomycota</taxon>
        <taxon>Agaricomycotina</taxon>
        <taxon>Agaricomycetes</taxon>
        <taxon>Agaricomycetidae</taxon>
        <taxon>Boletales</taxon>
        <taxon>Coniophorineae</taxon>
        <taxon>Hygrophoropsidaceae</taxon>
        <taxon>Hygrophoropsis</taxon>
    </lineage>
</organism>
<dbReference type="EMBL" id="MU267656">
    <property type="protein sequence ID" value="KAH7912222.1"/>
    <property type="molecule type" value="Genomic_DNA"/>
</dbReference>
<accession>A0ACB8AGB2</accession>
<reference evidence="1" key="1">
    <citation type="journal article" date="2021" name="New Phytol.">
        <title>Evolutionary innovations through gain and loss of genes in the ectomycorrhizal Boletales.</title>
        <authorList>
            <person name="Wu G."/>
            <person name="Miyauchi S."/>
            <person name="Morin E."/>
            <person name="Kuo A."/>
            <person name="Drula E."/>
            <person name="Varga T."/>
            <person name="Kohler A."/>
            <person name="Feng B."/>
            <person name="Cao Y."/>
            <person name="Lipzen A."/>
            <person name="Daum C."/>
            <person name="Hundley H."/>
            <person name="Pangilinan J."/>
            <person name="Johnson J."/>
            <person name="Barry K."/>
            <person name="LaButti K."/>
            <person name="Ng V."/>
            <person name="Ahrendt S."/>
            <person name="Min B."/>
            <person name="Choi I.G."/>
            <person name="Park H."/>
            <person name="Plett J.M."/>
            <person name="Magnuson J."/>
            <person name="Spatafora J.W."/>
            <person name="Nagy L.G."/>
            <person name="Henrissat B."/>
            <person name="Grigoriev I.V."/>
            <person name="Yang Z.L."/>
            <person name="Xu J."/>
            <person name="Martin F.M."/>
        </authorList>
    </citation>
    <scope>NUCLEOTIDE SEQUENCE</scope>
    <source>
        <strain evidence="1">ATCC 28755</strain>
    </source>
</reference>
<name>A0ACB8AGB2_9AGAM</name>
<proteinExistence type="predicted"/>
<evidence type="ECO:0000313" key="1">
    <source>
        <dbReference type="EMBL" id="KAH7912222.1"/>
    </source>
</evidence>
<evidence type="ECO:0000313" key="2">
    <source>
        <dbReference type="Proteomes" id="UP000790377"/>
    </source>
</evidence>
<dbReference type="Proteomes" id="UP000790377">
    <property type="component" value="Unassembled WGS sequence"/>
</dbReference>
<comment type="caution">
    <text evidence="1">The sequence shown here is derived from an EMBL/GenBank/DDBJ whole genome shotgun (WGS) entry which is preliminary data.</text>
</comment>
<protein>
    <submittedName>
        <fullName evidence="1">ATP synthase subunit D-domain-containing protein</fullName>
    </submittedName>
</protein>